<protein>
    <submittedName>
        <fullName evidence="2">Uncharacterized protein</fullName>
    </submittedName>
</protein>
<evidence type="ECO:0000313" key="3">
    <source>
        <dbReference type="Proteomes" id="UP000822688"/>
    </source>
</evidence>
<feature type="region of interest" description="Disordered" evidence="1">
    <location>
        <begin position="35"/>
        <end position="60"/>
    </location>
</feature>
<gene>
    <name evidence="2" type="ORF">KC19_1G190900</name>
</gene>
<dbReference type="PANTHER" id="PTHR36856:SF1">
    <property type="entry name" value="OS07G0175200 PROTEIN"/>
    <property type="match status" value="1"/>
</dbReference>
<feature type="compositionally biased region" description="Low complexity" evidence="1">
    <location>
        <begin position="35"/>
        <end position="53"/>
    </location>
</feature>
<name>A0A8T0J9R6_CERPU</name>
<reference evidence="2" key="1">
    <citation type="submission" date="2020-06" db="EMBL/GenBank/DDBJ databases">
        <title>WGS assembly of Ceratodon purpureus strain R40.</title>
        <authorList>
            <person name="Carey S.B."/>
            <person name="Jenkins J."/>
            <person name="Shu S."/>
            <person name="Lovell J.T."/>
            <person name="Sreedasyam A."/>
            <person name="Maumus F."/>
            <person name="Tiley G.P."/>
            <person name="Fernandez-Pozo N."/>
            <person name="Barry K."/>
            <person name="Chen C."/>
            <person name="Wang M."/>
            <person name="Lipzen A."/>
            <person name="Daum C."/>
            <person name="Saski C.A."/>
            <person name="Payton A.C."/>
            <person name="Mcbreen J.C."/>
            <person name="Conrad R.E."/>
            <person name="Kollar L.M."/>
            <person name="Olsson S."/>
            <person name="Huttunen S."/>
            <person name="Landis J.B."/>
            <person name="Wickett N.J."/>
            <person name="Johnson M.G."/>
            <person name="Rensing S.A."/>
            <person name="Grimwood J."/>
            <person name="Schmutz J."/>
            <person name="Mcdaniel S.F."/>
        </authorList>
    </citation>
    <scope>NUCLEOTIDE SEQUENCE</scope>
    <source>
        <strain evidence="2">R40</strain>
    </source>
</reference>
<dbReference type="Proteomes" id="UP000822688">
    <property type="component" value="Chromosome 1"/>
</dbReference>
<accession>A0A8T0J9R6</accession>
<evidence type="ECO:0000313" key="2">
    <source>
        <dbReference type="EMBL" id="KAG0591653.1"/>
    </source>
</evidence>
<sequence length="60" mass="6212">MTPCDVAALKKCLEEHKGDGDKCKEHIAAFKTACSASSSSPSSSQEASRPHSAVAPQASH</sequence>
<dbReference type="EMBL" id="CM026421">
    <property type="protein sequence ID" value="KAG0591653.1"/>
    <property type="molecule type" value="Genomic_DNA"/>
</dbReference>
<dbReference type="AlphaFoldDB" id="A0A8T0J9R6"/>
<comment type="caution">
    <text evidence="2">The sequence shown here is derived from an EMBL/GenBank/DDBJ whole genome shotgun (WGS) entry which is preliminary data.</text>
</comment>
<evidence type="ECO:0000256" key="1">
    <source>
        <dbReference type="SAM" id="MobiDB-lite"/>
    </source>
</evidence>
<dbReference type="PANTHER" id="PTHR36856">
    <property type="entry name" value="OS07G0175200 PROTEIN"/>
    <property type="match status" value="1"/>
</dbReference>
<keyword evidence="3" id="KW-1185">Reference proteome</keyword>
<organism evidence="2 3">
    <name type="scientific">Ceratodon purpureus</name>
    <name type="common">Fire moss</name>
    <name type="synonym">Dicranum purpureum</name>
    <dbReference type="NCBI Taxonomy" id="3225"/>
    <lineage>
        <taxon>Eukaryota</taxon>
        <taxon>Viridiplantae</taxon>
        <taxon>Streptophyta</taxon>
        <taxon>Embryophyta</taxon>
        <taxon>Bryophyta</taxon>
        <taxon>Bryophytina</taxon>
        <taxon>Bryopsida</taxon>
        <taxon>Dicranidae</taxon>
        <taxon>Pseudoditrichales</taxon>
        <taxon>Ditrichaceae</taxon>
        <taxon>Ceratodon</taxon>
    </lineage>
</organism>
<proteinExistence type="predicted"/>